<evidence type="ECO:0000313" key="2">
    <source>
        <dbReference type="EMBL" id="NJC19133.1"/>
    </source>
</evidence>
<dbReference type="Proteomes" id="UP000576368">
    <property type="component" value="Unassembled WGS sequence"/>
</dbReference>
<dbReference type="AlphaFoldDB" id="A0A7X5YEW1"/>
<reference evidence="2 4" key="2">
    <citation type="submission" date="2020-03" db="EMBL/GenBank/DDBJ databases">
        <title>Genomic Encyclopedia of Type Strains, Phase IV (KMG-IV): sequencing the most valuable type-strain genomes for metagenomic binning, comparative biology and taxonomic classification.</title>
        <authorList>
            <person name="Goeker M."/>
        </authorList>
    </citation>
    <scope>NUCLEOTIDE SEQUENCE [LARGE SCALE GENOMIC DNA]</scope>
    <source>
        <strain evidence="2 4">DSM 105722</strain>
    </source>
</reference>
<evidence type="ECO:0000313" key="4">
    <source>
        <dbReference type="Proteomes" id="UP000576368"/>
    </source>
</evidence>
<dbReference type="EMBL" id="JAATLI010000009">
    <property type="protein sequence ID" value="NJC19133.1"/>
    <property type="molecule type" value="Genomic_DNA"/>
</dbReference>
<evidence type="ECO:0008006" key="6">
    <source>
        <dbReference type="Google" id="ProtNLM"/>
    </source>
</evidence>
<sequence length="164" mass="19103">MKKTILLLAILTICASVLAQKNRMEQEFGKRSKVKIENTIYTYDRTLQIVEDSTNNEARWAMKCREHSNLELAKDRLDFFRSVFTTERIKELKGNRVHIMLLLDDKGNILEFRFFLRNAPDVTLKDLHALAKALKKTKLFKTRRDTGAEEGGEIWTLPLVFSDL</sequence>
<dbReference type="Proteomes" id="UP001302374">
    <property type="component" value="Chromosome"/>
</dbReference>
<evidence type="ECO:0000313" key="3">
    <source>
        <dbReference type="EMBL" id="WOF14722.1"/>
    </source>
</evidence>
<protein>
    <recommendedName>
        <fullName evidence="6">TonB C-terminal domain-containing protein</fullName>
    </recommendedName>
</protein>
<organism evidence="2 4">
    <name type="scientific">Butyricimonas paravirosa</name>
    <dbReference type="NCBI Taxonomy" id="1472417"/>
    <lineage>
        <taxon>Bacteria</taxon>
        <taxon>Pseudomonadati</taxon>
        <taxon>Bacteroidota</taxon>
        <taxon>Bacteroidia</taxon>
        <taxon>Bacteroidales</taxon>
        <taxon>Odoribacteraceae</taxon>
        <taxon>Butyricimonas</taxon>
    </lineage>
</organism>
<keyword evidence="1" id="KW-0732">Signal</keyword>
<accession>A0A7X5YEW1</accession>
<feature type="signal peptide" evidence="1">
    <location>
        <begin position="1"/>
        <end position="19"/>
    </location>
</feature>
<dbReference type="RefSeq" id="WP_087419976.1">
    <property type="nucleotide sequence ID" value="NZ_BMPA01000009.1"/>
</dbReference>
<keyword evidence="5" id="KW-1185">Reference proteome</keyword>
<name>A0A7X5YEW1_9BACT</name>
<evidence type="ECO:0000256" key="1">
    <source>
        <dbReference type="SAM" id="SignalP"/>
    </source>
</evidence>
<reference evidence="3 5" key="1">
    <citation type="submission" date="2019-09" db="EMBL/GenBank/DDBJ databases">
        <title>Butyricimonas paravirosa DSM 105722 (=214-4 = JCM 18677 = CCUG 65563).</title>
        <authorList>
            <person name="Le Roy T."/>
            <person name="Cani P.D."/>
        </authorList>
    </citation>
    <scope>NUCLEOTIDE SEQUENCE [LARGE SCALE GENOMIC DNA]</scope>
    <source>
        <strain evidence="3 5">DSM 105722</strain>
    </source>
</reference>
<feature type="chain" id="PRO_5031080741" description="TonB C-terminal domain-containing protein" evidence="1">
    <location>
        <begin position="20"/>
        <end position="164"/>
    </location>
</feature>
<dbReference type="GeneID" id="86893988"/>
<dbReference type="EMBL" id="CP043839">
    <property type="protein sequence ID" value="WOF14722.1"/>
    <property type="molecule type" value="Genomic_DNA"/>
</dbReference>
<gene>
    <name evidence="3" type="ORF">F1644_21795</name>
    <name evidence="2" type="ORF">GGR15_002763</name>
</gene>
<evidence type="ECO:0000313" key="5">
    <source>
        <dbReference type="Proteomes" id="UP001302374"/>
    </source>
</evidence>
<proteinExistence type="predicted"/>